<dbReference type="AlphaFoldDB" id="A0A0G1VLW8"/>
<dbReference type="GO" id="GO:0016301">
    <property type="term" value="F:kinase activity"/>
    <property type="evidence" value="ECO:0007669"/>
    <property type="project" value="InterPro"/>
</dbReference>
<organism evidence="2 3">
    <name type="scientific">Candidatus Kaiserbacteria bacterium GW2011_GWC2_49_12</name>
    <dbReference type="NCBI Taxonomy" id="1618675"/>
    <lineage>
        <taxon>Bacteria</taxon>
        <taxon>Candidatus Kaiseribacteriota</taxon>
    </lineage>
</organism>
<reference evidence="2 3" key="1">
    <citation type="journal article" date="2015" name="Nature">
        <title>rRNA introns, odd ribosomes, and small enigmatic genomes across a large radiation of phyla.</title>
        <authorList>
            <person name="Brown C.T."/>
            <person name="Hug L.A."/>
            <person name="Thomas B.C."/>
            <person name="Sharon I."/>
            <person name="Castelle C.J."/>
            <person name="Singh A."/>
            <person name="Wilkins M.J."/>
            <person name="Williams K.H."/>
            <person name="Banfield J.F."/>
        </authorList>
    </citation>
    <scope>NUCLEOTIDE SEQUENCE [LARGE SCALE GENOMIC DNA]</scope>
</reference>
<dbReference type="Gene3D" id="1.20.120.1870">
    <property type="entry name" value="Fic/DOC protein, Fido domain"/>
    <property type="match status" value="1"/>
</dbReference>
<comment type="caution">
    <text evidence="2">The sequence shown here is derived from an EMBL/GenBank/DDBJ whole genome shotgun (WGS) entry which is preliminary data.</text>
</comment>
<accession>A0A0G1VLW8</accession>
<dbReference type="Proteomes" id="UP000034589">
    <property type="component" value="Unassembled WGS sequence"/>
</dbReference>
<dbReference type="Pfam" id="PF02661">
    <property type="entry name" value="Fic"/>
    <property type="match status" value="1"/>
</dbReference>
<evidence type="ECO:0000313" key="3">
    <source>
        <dbReference type="Proteomes" id="UP000034589"/>
    </source>
</evidence>
<dbReference type="PANTHER" id="PTHR39426">
    <property type="entry name" value="HOMOLOGY TO DEATH-ON-CURING PROTEIN OF PHAGE P1"/>
    <property type="match status" value="1"/>
</dbReference>
<feature type="domain" description="Fido" evidence="1">
    <location>
        <begin position="4"/>
        <end position="117"/>
    </location>
</feature>
<dbReference type="NCBIfam" id="TIGR01550">
    <property type="entry name" value="DOC_P1"/>
    <property type="match status" value="1"/>
</dbReference>
<dbReference type="SUPFAM" id="SSF140931">
    <property type="entry name" value="Fic-like"/>
    <property type="match status" value="1"/>
</dbReference>
<dbReference type="InterPro" id="IPR053737">
    <property type="entry name" value="Type_II_TA_Toxin"/>
</dbReference>
<name>A0A0G1VLW8_9BACT</name>
<dbReference type="EMBL" id="LCPV01000017">
    <property type="protein sequence ID" value="KKW07265.1"/>
    <property type="molecule type" value="Genomic_DNA"/>
</dbReference>
<evidence type="ECO:0000313" key="2">
    <source>
        <dbReference type="EMBL" id="KKW07265.1"/>
    </source>
</evidence>
<evidence type="ECO:0000259" key="1">
    <source>
        <dbReference type="PROSITE" id="PS51459"/>
    </source>
</evidence>
<sequence>MYYLSAADILAVHDRVIEETGGSLGLRDTHLLLSIAERPKTSFGGTEQFPDVFTKAAVYLESISMYHVFIDGNKRTALTVAGAESEKFMLAAAQHQKTLKDIAEWLKKRTRRIRKKN</sequence>
<protein>
    <submittedName>
        <fullName evidence="2">Death-on-curing family protein</fullName>
    </submittedName>
</protein>
<dbReference type="PANTHER" id="PTHR39426:SF1">
    <property type="entry name" value="HOMOLOGY TO DEATH-ON-CURING PROTEIN OF PHAGE P1"/>
    <property type="match status" value="1"/>
</dbReference>
<dbReference type="InterPro" id="IPR006440">
    <property type="entry name" value="Doc"/>
</dbReference>
<proteinExistence type="predicted"/>
<dbReference type="InterPro" id="IPR036597">
    <property type="entry name" value="Fido-like_dom_sf"/>
</dbReference>
<dbReference type="PROSITE" id="PS51459">
    <property type="entry name" value="FIDO"/>
    <property type="match status" value="1"/>
</dbReference>
<dbReference type="InterPro" id="IPR003812">
    <property type="entry name" value="Fido"/>
</dbReference>
<gene>
    <name evidence="2" type="ORF">UY39_C0017G0009</name>
</gene>